<organism evidence="3 4">
    <name type="scientific">Leptothoe spongobia TAU-MAC 1115</name>
    <dbReference type="NCBI Taxonomy" id="1967444"/>
    <lineage>
        <taxon>Bacteria</taxon>
        <taxon>Bacillati</taxon>
        <taxon>Cyanobacteriota</taxon>
        <taxon>Cyanophyceae</taxon>
        <taxon>Nodosilineales</taxon>
        <taxon>Cymatolegaceae</taxon>
        <taxon>Leptothoe</taxon>
        <taxon>Leptothoe spongobia</taxon>
    </lineage>
</organism>
<dbReference type="GO" id="GO:0080120">
    <property type="term" value="P:CAAX-box protein maturation"/>
    <property type="evidence" value="ECO:0007669"/>
    <property type="project" value="UniProtKB-ARBA"/>
</dbReference>
<keyword evidence="1" id="KW-0812">Transmembrane</keyword>
<comment type="caution">
    <text evidence="3">The sequence shown here is derived from an EMBL/GenBank/DDBJ whole genome shotgun (WGS) entry which is preliminary data.</text>
</comment>
<keyword evidence="3" id="KW-0645">Protease</keyword>
<evidence type="ECO:0000313" key="4">
    <source>
        <dbReference type="Proteomes" id="UP000717364"/>
    </source>
</evidence>
<dbReference type="AlphaFoldDB" id="A0A947GMH0"/>
<feature type="transmembrane region" description="Helical" evidence="1">
    <location>
        <begin position="24"/>
        <end position="43"/>
    </location>
</feature>
<name>A0A947GMH0_9CYAN</name>
<keyword evidence="1" id="KW-1133">Transmembrane helix</keyword>
<sequence length="181" mass="20480">MASLLWNRIVIAFATIPNLRDWELTIIGLLIYGVVAMLIGIPSQFLEWNPSAKNWLRICFQSFFAPALIEEIGFRILPLPHPSENVSLAIWCLWGGVSLFLFVIYHPLNGLTFYKSGYATFRNPTFLILAALLGLVCTLIYGLTHSLWPPVLIHWISVVLWLCCLGGNDRLFAQVDMTQTD</sequence>
<dbReference type="GO" id="GO:0004175">
    <property type="term" value="F:endopeptidase activity"/>
    <property type="evidence" value="ECO:0007669"/>
    <property type="project" value="UniProtKB-ARBA"/>
</dbReference>
<proteinExistence type="predicted"/>
<dbReference type="Proteomes" id="UP000717364">
    <property type="component" value="Unassembled WGS sequence"/>
</dbReference>
<keyword evidence="3" id="KW-0378">Hydrolase</keyword>
<reference evidence="3" key="1">
    <citation type="submission" date="2020-11" db="EMBL/GenBank/DDBJ databases">
        <authorList>
            <person name="Konstantinou D."/>
            <person name="Gkelis S."/>
            <person name="Popin R."/>
            <person name="Fewer D."/>
            <person name="Sivonen K."/>
        </authorList>
    </citation>
    <scope>NUCLEOTIDE SEQUENCE</scope>
    <source>
        <strain evidence="3">TAU-MAC 1115</strain>
    </source>
</reference>
<feature type="domain" description="CAAX prenyl protease 2/Lysostaphin resistance protein A-like" evidence="2">
    <location>
        <begin position="58"/>
        <end position="157"/>
    </location>
</feature>
<dbReference type="GO" id="GO:0008237">
    <property type="term" value="F:metallopeptidase activity"/>
    <property type="evidence" value="ECO:0007669"/>
    <property type="project" value="UniProtKB-KW"/>
</dbReference>
<evidence type="ECO:0000259" key="2">
    <source>
        <dbReference type="Pfam" id="PF02517"/>
    </source>
</evidence>
<keyword evidence="4" id="KW-1185">Reference proteome</keyword>
<gene>
    <name evidence="3" type="ORF">IXB50_19790</name>
</gene>
<protein>
    <submittedName>
        <fullName evidence="3">CPBP family intramembrane metalloprotease</fullName>
    </submittedName>
</protein>
<dbReference type="RefSeq" id="WP_215610732.1">
    <property type="nucleotide sequence ID" value="NZ_JADOES010000054.1"/>
</dbReference>
<feature type="transmembrane region" description="Helical" evidence="1">
    <location>
        <begin position="147"/>
        <end position="167"/>
    </location>
</feature>
<accession>A0A947GMH0</accession>
<reference evidence="3" key="2">
    <citation type="journal article" date="2021" name="Mar. Drugs">
        <title>Genome Reduction and Secondary Metabolism of the Marine Sponge-Associated Cyanobacterium Leptothoe.</title>
        <authorList>
            <person name="Konstantinou D."/>
            <person name="Popin R.V."/>
            <person name="Fewer D.P."/>
            <person name="Sivonen K."/>
            <person name="Gkelis S."/>
        </authorList>
    </citation>
    <scope>NUCLEOTIDE SEQUENCE</scope>
    <source>
        <strain evidence="3">TAU-MAC 1115</strain>
    </source>
</reference>
<keyword evidence="3" id="KW-0482">Metalloprotease</keyword>
<evidence type="ECO:0000313" key="3">
    <source>
        <dbReference type="EMBL" id="MBT9317667.1"/>
    </source>
</evidence>
<feature type="transmembrane region" description="Helical" evidence="1">
    <location>
        <begin position="120"/>
        <end position="141"/>
    </location>
</feature>
<dbReference type="InterPro" id="IPR003675">
    <property type="entry name" value="Rce1/LyrA-like_dom"/>
</dbReference>
<feature type="transmembrane region" description="Helical" evidence="1">
    <location>
        <begin position="88"/>
        <end position="108"/>
    </location>
</feature>
<evidence type="ECO:0000256" key="1">
    <source>
        <dbReference type="SAM" id="Phobius"/>
    </source>
</evidence>
<dbReference type="Pfam" id="PF02517">
    <property type="entry name" value="Rce1-like"/>
    <property type="match status" value="1"/>
</dbReference>
<dbReference type="EMBL" id="JADOES010000054">
    <property type="protein sequence ID" value="MBT9317667.1"/>
    <property type="molecule type" value="Genomic_DNA"/>
</dbReference>
<keyword evidence="1" id="KW-0472">Membrane</keyword>